<evidence type="ECO:0000313" key="2">
    <source>
        <dbReference type="EMBL" id="EFW90121.1"/>
    </source>
</evidence>
<dbReference type="STRING" id="797209.GCA_000376445_03250"/>
<dbReference type="SUPFAM" id="SSF51126">
    <property type="entry name" value="Pectin lyase-like"/>
    <property type="match status" value="1"/>
</dbReference>
<sequence length="778" mass="85229">MPTYDIVEEGADDTGGNAIDGVLENLVGSDTTIIFPPGTYKLNELIVPSGTDRLELIAPDGARLVPGRSGDDLPWVDVYSRGFVLDGFELDMRDTPVPPFVRMNSNSGNWELRRLITRGYVRAATDTNIGSNDSGDARTYFRLSAEDGTRGLLQDCYFHEGSCAPDEASNRRAILVESGKGLLTFNRCWFEHWGENTIYAKKPEGGMKILNSFVRNSQSGMRLGGNSEVRNCVSIKDARHPIQAWSGGSLQRGVNVEANVPANPSEGVNSYDGRITIADSDFYHRYPDSSCGGAITAVAPCQEVDVRRVRISYDSTKNHDAIYTYEGTMYDGTPANLEYLRLEDVQVTNDHDSEYAIYIGQEPNTWGPVSGVLGGSGPQTNSSYIANWMAINGGPEQPNTTPPLPSPPPLGEVPMEPSQLVRIDNTDNDVPTMFEITAGEYVLPAGNDGAAIPTEWGPDGEPQRPPNSEVATGTVPAGKAYAFYVTGGIVSTEADGPATWTVDGDVYNPGTEGVLMTKTIVSGRQKKDQWKQADSVVQPNGIAIAKPLSSNGLNPTHVRLRNVVDGSFEYKLEEWEYLDGSHTSETFHTLSMEPSEHEIQLNNRNLYRIKAGNVSVQDEFVNVSLDGFFDTEIPVILTQAQTFNDSDPIITRLSDVSSNSFQVRLQEEEARGEHTNEMVGYIALQQVSGQLNGTPLEVQRTGETFTNRWSRISFQQQYEAPQFIASMQTYNGPNTANLRYQNLTSDGVDIKVEEEQSADTEKSHTNEGIGYLVIEGST</sequence>
<dbReference type="Proteomes" id="UP000184203">
    <property type="component" value="Unassembled WGS sequence"/>
</dbReference>
<dbReference type="InterPro" id="IPR012334">
    <property type="entry name" value="Pectin_lyas_fold"/>
</dbReference>
<dbReference type="InterPro" id="IPR011050">
    <property type="entry name" value="Pectin_lyase_fold/virulence"/>
</dbReference>
<evidence type="ECO:0008006" key="6">
    <source>
        <dbReference type="Google" id="ProtNLM"/>
    </source>
</evidence>
<organism evidence="2 4">
    <name type="scientific">Haladaptatus paucihalophilus DX253</name>
    <dbReference type="NCBI Taxonomy" id="797209"/>
    <lineage>
        <taxon>Archaea</taxon>
        <taxon>Methanobacteriati</taxon>
        <taxon>Methanobacteriota</taxon>
        <taxon>Stenosarchaea group</taxon>
        <taxon>Halobacteria</taxon>
        <taxon>Halobacteriales</taxon>
        <taxon>Haladaptataceae</taxon>
        <taxon>Haladaptatus</taxon>
    </lineage>
</organism>
<reference evidence="2 4" key="1">
    <citation type="journal article" date="2014" name="ISME J.">
        <title>Trehalose/2-sulfotrehalose biosynthesis and glycine-betaine uptake are widely spread mechanisms for osmoadaptation in the Halobacteriales.</title>
        <authorList>
            <person name="Youssef N.H."/>
            <person name="Savage-Ashlock K.N."/>
            <person name="McCully A.L."/>
            <person name="Luedtke B."/>
            <person name="Shaw E.I."/>
            <person name="Hoff W.D."/>
            <person name="Elshahed M.S."/>
        </authorList>
    </citation>
    <scope>NUCLEOTIDE SEQUENCE [LARGE SCALE GENOMIC DNA]</scope>
    <source>
        <strain evidence="2 4">DX253</strain>
    </source>
</reference>
<reference evidence="5" key="3">
    <citation type="submission" date="2016-11" db="EMBL/GenBank/DDBJ databases">
        <authorList>
            <person name="Varghese N."/>
            <person name="Submissions S."/>
        </authorList>
    </citation>
    <scope>NUCLEOTIDE SEQUENCE [LARGE SCALE GENOMIC DNA]</scope>
    <source>
        <strain evidence="5">DX253</strain>
    </source>
</reference>
<evidence type="ECO:0000313" key="3">
    <source>
        <dbReference type="EMBL" id="SHL06166.1"/>
    </source>
</evidence>
<evidence type="ECO:0000313" key="5">
    <source>
        <dbReference type="Proteomes" id="UP000184203"/>
    </source>
</evidence>
<dbReference type="PATRIC" id="fig|797209.4.peg.4125"/>
<proteinExistence type="predicted"/>
<dbReference type="EMBL" id="AEMG01000029">
    <property type="protein sequence ID" value="EFW90121.1"/>
    <property type="molecule type" value="Genomic_DNA"/>
</dbReference>
<feature type="compositionally biased region" description="Pro residues" evidence="1">
    <location>
        <begin position="400"/>
        <end position="411"/>
    </location>
</feature>
<evidence type="ECO:0000313" key="4">
    <source>
        <dbReference type="Proteomes" id="UP000003751"/>
    </source>
</evidence>
<feature type="region of interest" description="Disordered" evidence="1">
    <location>
        <begin position="393"/>
        <end position="414"/>
    </location>
</feature>
<dbReference type="Gene3D" id="2.160.20.10">
    <property type="entry name" value="Single-stranded right-handed beta-helix, Pectin lyase-like"/>
    <property type="match status" value="1"/>
</dbReference>
<dbReference type="eggNOG" id="arCOG10133">
    <property type="taxonomic scope" value="Archaea"/>
</dbReference>
<name>E7QZK0_HALPU</name>
<dbReference type="AlphaFoldDB" id="E7QZK0"/>
<dbReference type="eggNOG" id="arCOG03439">
    <property type="taxonomic scope" value="Archaea"/>
</dbReference>
<dbReference type="EMBL" id="FRAN01000004">
    <property type="protein sequence ID" value="SHL06166.1"/>
    <property type="molecule type" value="Genomic_DNA"/>
</dbReference>
<dbReference type="Proteomes" id="UP000003751">
    <property type="component" value="Unassembled WGS sequence"/>
</dbReference>
<evidence type="ECO:0000256" key="1">
    <source>
        <dbReference type="SAM" id="MobiDB-lite"/>
    </source>
</evidence>
<keyword evidence="5" id="KW-1185">Reference proteome</keyword>
<protein>
    <recommendedName>
        <fullName evidence="6">Pectate lyase superfamily protein domain-containing protein</fullName>
    </recommendedName>
</protein>
<reference evidence="3" key="2">
    <citation type="submission" date="2016-11" db="EMBL/GenBank/DDBJ databases">
        <authorList>
            <person name="Jaros S."/>
            <person name="Januszkiewicz K."/>
            <person name="Wedrychowicz H."/>
        </authorList>
    </citation>
    <scope>NUCLEOTIDE SEQUENCE [LARGE SCALE GENOMIC DNA]</scope>
    <source>
        <strain evidence="3">DX253</strain>
    </source>
</reference>
<accession>E7QZK0</accession>
<dbReference type="OrthoDB" id="248432at2157"/>
<dbReference type="RefSeq" id="WP_007983251.1">
    <property type="nucleotide sequence ID" value="NZ_AEMG01000029.1"/>
</dbReference>
<gene>
    <name evidence="3" type="ORF">SAMN05444342_2885</name>
    <name evidence="2" type="ORF">ZOD2009_21047</name>
</gene>